<dbReference type="AlphaFoldDB" id="A0A7T1AZG5"/>
<sequence length="159" mass="18147">MLHYYKLYWLNALKIHGRARRKEFWYPILATLIIEIVASILNSVLPLPSWLTYTIATVFSIVNLVPSFTVTVRRFHDLDMTMKIPVILFVFSILADINDLIPSINIDFTFNNVINIIIAVIFIVIVAAFLILGIISLAVCCTRGNEQSNKYGINPKYVN</sequence>
<proteinExistence type="predicted"/>
<dbReference type="Pfam" id="PF05656">
    <property type="entry name" value="DUF805"/>
    <property type="match status" value="1"/>
</dbReference>
<dbReference type="KEGG" id="sllo:ISP08_11730"/>
<dbReference type="GO" id="GO:0005886">
    <property type="term" value="C:plasma membrane"/>
    <property type="evidence" value="ECO:0007669"/>
    <property type="project" value="TreeGrafter"/>
</dbReference>
<dbReference type="PANTHER" id="PTHR34980">
    <property type="entry name" value="INNER MEMBRANE PROTEIN-RELATED-RELATED"/>
    <property type="match status" value="1"/>
</dbReference>
<protein>
    <submittedName>
        <fullName evidence="2">DUF805 domain-containing protein</fullName>
    </submittedName>
</protein>
<feature type="transmembrane region" description="Helical" evidence="1">
    <location>
        <begin position="113"/>
        <end position="140"/>
    </location>
</feature>
<feature type="transmembrane region" description="Helical" evidence="1">
    <location>
        <begin position="50"/>
        <end position="72"/>
    </location>
</feature>
<dbReference type="EMBL" id="CP064056">
    <property type="protein sequence ID" value="QPM74974.1"/>
    <property type="molecule type" value="Genomic_DNA"/>
</dbReference>
<accession>A0A7T1AZG5</accession>
<feature type="transmembrane region" description="Helical" evidence="1">
    <location>
        <begin position="24"/>
        <end position="44"/>
    </location>
</feature>
<gene>
    <name evidence="2" type="ORF">ISP08_11730</name>
</gene>
<evidence type="ECO:0000313" key="2">
    <source>
        <dbReference type="EMBL" id="QPM74974.1"/>
    </source>
</evidence>
<keyword evidence="1" id="KW-0472">Membrane</keyword>
<organism evidence="2 3">
    <name type="scientific">Staphylococcus lloydii</name>
    <dbReference type="NCBI Taxonomy" id="2781774"/>
    <lineage>
        <taxon>Bacteria</taxon>
        <taxon>Bacillati</taxon>
        <taxon>Bacillota</taxon>
        <taxon>Bacilli</taxon>
        <taxon>Bacillales</taxon>
        <taxon>Staphylococcaceae</taxon>
        <taxon>Staphylococcus</taxon>
    </lineage>
</organism>
<dbReference type="RefSeq" id="WP_195718732.1">
    <property type="nucleotide sequence ID" value="NZ_CP064056.1"/>
</dbReference>
<name>A0A7T1AZG5_9STAP</name>
<keyword evidence="1" id="KW-0812">Transmembrane</keyword>
<evidence type="ECO:0000256" key="1">
    <source>
        <dbReference type="SAM" id="Phobius"/>
    </source>
</evidence>
<dbReference type="InterPro" id="IPR008523">
    <property type="entry name" value="DUF805"/>
</dbReference>
<feature type="transmembrane region" description="Helical" evidence="1">
    <location>
        <begin position="84"/>
        <end position="101"/>
    </location>
</feature>
<dbReference type="PANTHER" id="PTHR34980:SF2">
    <property type="entry name" value="INNER MEMBRANE PROTEIN YHAH-RELATED"/>
    <property type="match status" value="1"/>
</dbReference>
<evidence type="ECO:0000313" key="3">
    <source>
        <dbReference type="Proteomes" id="UP000594455"/>
    </source>
</evidence>
<keyword evidence="3" id="KW-1185">Reference proteome</keyword>
<dbReference type="Proteomes" id="UP000594455">
    <property type="component" value="Chromosome"/>
</dbReference>
<keyword evidence="1" id="KW-1133">Transmembrane helix</keyword>
<reference evidence="2 3" key="1">
    <citation type="submission" date="2020-10" db="EMBL/GenBank/DDBJ databases">
        <title>Closed genome sequences of Staphylococcus lloydii sp. nov. and Staphylococcus durrellii sp. nov. Isolated from Captive Fruit Bats (Pteropus livingstonii).</title>
        <authorList>
            <person name="Fountain K."/>
        </authorList>
    </citation>
    <scope>NUCLEOTIDE SEQUENCE [LARGE SCALE GENOMIC DNA]</scope>
    <source>
        <strain evidence="2 3">23_2_7_LY</strain>
    </source>
</reference>